<feature type="domain" description="Gfo/Idh/MocA-like oxidoreductase N-terminal" evidence="2">
    <location>
        <begin position="19"/>
        <end position="135"/>
    </location>
</feature>
<dbReference type="Pfam" id="PF22725">
    <property type="entry name" value="GFO_IDH_MocA_C3"/>
    <property type="match status" value="1"/>
</dbReference>
<dbReference type="InterPro" id="IPR000683">
    <property type="entry name" value="Gfo/Idh/MocA-like_OxRdtase_N"/>
</dbReference>
<dbReference type="Gene3D" id="3.30.360.10">
    <property type="entry name" value="Dihydrodipicolinate Reductase, domain 2"/>
    <property type="match status" value="1"/>
</dbReference>
<comment type="caution">
    <text evidence="4">The sequence shown here is derived from an EMBL/GenBank/DDBJ whole genome shotgun (WGS) entry which is preliminary data.</text>
</comment>
<accession>A0ABU4SYS8</accession>
<organism evidence="4 5">
    <name type="scientific">Lentzea miocenica</name>
    <dbReference type="NCBI Taxonomy" id="3095431"/>
    <lineage>
        <taxon>Bacteria</taxon>
        <taxon>Bacillati</taxon>
        <taxon>Actinomycetota</taxon>
        <taxon>Actinomycetes</taxon>
        <taxon>Pseudonocardiales</taxon>
        <taxon>Pseudonocardiaceae</taxon>
        <taxon>Lentzea</taxon>
    </lineage>
</organism>
<evidence type="ECO:0000256" key="1">
    <source>
        <dbReference type="ARBA" id="ARBA00023002"/>
    </source>
</evidence>
<evidence type="ECO:0000259" key="2">
    <source>
        <dbReference type="Pfam" id="PF01408"/>
    </source>
</evidence>
<keyword evidence="5" id="KW-1185">Reference proteome</keyword>
<dbReference type="InterPro" id="IPR036291">
    <property type="entry name" value="NAD(P)-bd_dom_sf"/>
</dbReference>
<evidence type="ECO:0000313" key="5">
    <source>
        <dbReference type="Proteomes" id="UP001285521"/>
    </source>
</evidence>
<dbReference type="SUPFAM" id="SSF51735">
    <property type="entry name" value="NAD(P)-binding Rossmann-fold domains"/>
    <property type="match status" value="1"/>
</dbReference>
<dbReference type="Pfam" id="PF01408">
    <property type="entry name" value="GFO_IDH_MocA"/>
    <property type="match status" value="1"/>
</dbReference>
<protein>
    <submittedName>
        <fullName evidence="4">Gfo/Idh/MocA family oxidoreductase</fullName>
    </submittedName>
</protein>
<dbReference type="EMBL" id="JAXAVW010000009">
    <property type="protein sequence ID" value="MDX8031050.1"/>
    <property type="molecule type" value="Genomic_DNA"/>
</dbReference>
<dbReference type="Gene3D" id="3.40.50.720">
    <property type="entry name" value="NAD(P)-binding Rossmann-like Domain"/>
    <property type="match status" value="1"/>
</dbReference>
<dbReference type="RefSeq" id="WP_319966116.1">
    <property type="nucleotide sequence ID" value="NZ_JAXAVW010000009.1"/>
</dbReference>
<sequence length="359" mass="37858">MPRCWTTQRESARGGLDLRTIVIGTGFGRQHLSWLSECTGADVRYIGFSRDEGHARELAAEFGVAEVTADPLAVIESGEVDAVAVASPPATHEQYLTAAVAAGLTVVSDKPLAADLAGAGRIVALAEAAGVANAVTFQWRANTAFRRLKALLTRGELGEVVHLDLEFRHDFLAGPTTAWPWRHRWETAGGGALGDMGVHLFDQVRWLVPGDWSATAATASVVWPLRQAADGSGVVECETDDVAEVLLSNGTAGARVFVSRVSSGYRTVRIQVSGTRGVAVLTADPDDGSATLVIRSAESDQLDVRFGPDTMNPYAALFAQDPESASFADGHAAQLLVDGALRLGCATPSVILTGSLNRI</sequence>
<evidence type="ECO:0000313" key="4">
    <source>
        <dbReference type="EMBL" id="MDX8031050.1"/>
    </source>
</evidence>
<keyword evidence="1" id="KW-0560">Oxidoreductase</keyword>
<evidence type="ECO:0000259" key="3">
    <source>
        <dbReference type="Pfam" id="PF22725"/>
    </source>
</evidence>
<dbReference type="InterPro" id="IPR050463">
    <property type="entry name" value="Gfo/Idh/MocA_oxidrdct_glycsds"/>
</dbReference>
<reference evidence="4 5" key="2">
    <citation type="submission" date="2023-11" db="EMBL/GenBank/DDBJ databases">
        <authorList>
            <person name="Lara A.C."/>
            <person name="Chronakova A."/>
        </authorList>
    </citation>
    <scope>NUCLEOTIDE SEQUENCE [LARGE SCALE GENOMIC DNA]</scope>
    <source>
        <strain evidence="4 5">BCCO 10_0856</strain>
    </source>
</reference>
<dbReference type="PANTHER" id="PTHR43818:SF11">
    <property type="entry name" value="BCDNA.GH03377"/>
    <property type="match status" value="1"/>
</dbReference>
<name>A0ABU4SYS8_9PSEU</name>
<gene>
    <name evidence="4" type="ORF">SK803_12555</name>
</gene>
<reference evidence="4 5" key="1">
    <citation type="submission" date="2023-11" db="EMBL/GenBank/DDBJ databases">
        <title>Lentzea sokolovensis, sp. nov., Lentzea kristufkii, sp. nov., and Lentzea miocenensis, sp. nov., rare actinobacteria from Sokolov Coal Basin, Miocene lacustrine sediment, Czech Republic.</title>
        <authorList>
            <person name="Lara A."/>
            <person name="Kotroba L."/>
            <person name="Nouioui I."/>
            <person name="Neumann-Schaal M."/>
            <person name="Mast Y."/>
            <person name="Chronakova A."/>
        </authorList>
    </citation>
    <scope>NUCLEOTIDE SEQUENCE [LARGE SCALE GENOMIC DNA]</scope>
    <source>
        <strain evidence="4 5">BCCO 10_0856</strain>
    </source>
</reference>
<feature type="domain" description="GFO/IDH/MocA-like oxidoreductase" evidence="3">
    <location>
        <begin position="145"/>
        <end position="279"/>
    </location>
</feature>
<dbReference type="SUPFAM" id="SSF55347">
    <property type="entry name" value="Glyceraldehyde-3-phosphate dehydrogenase-like, C-terminal domain"/>
    <property type="match status" value="1"/>
</dbReference>
<dbReference type="InterPro" id="IPR055170">
    <property type="entry name" value="GFO_IDH_MocA-like_dom"/>
</dbReference>
<dbReference type="PANTHER" id="PTHR43818">
    <property type="entry name" value="BCDNA.GH03377"/>
    <property type="match status" value="1"/>
</dbReference>
<proteinExistence type="predicted"/>
<dbReference type="Proteomes" id="UP001285521">
    <property type="component" value="Unassembled WGS sequence"/>
</dbReference>